<comment type="similarity">
    <text evidence="1 9">Belongs to the peptidase S11 family.</text>
</comment>
<keyword evidence="6" id="KW-0961">Cell wall biogenesis/degradation</keyword>
<reference evidence="12 13" key="1">
    <citation type="journal article" date="2020" name="ISME J.">
        <title>Parallel Reductive Genome Evolution in Desulfovibrio Ectosymbionts Independently Acquired by Trichonympha Protists in the Termite Gut.</title>
        <authorList>
            <person name="Takeuchi M."/>
            <person name="Kuwahara H."/>
            <person name="Murakami T."/>
            <person name="Takahashi K."/>
            <person name="Kajitani R."/>
            <person name="Toyoda A."/>
            <person name="Itoh T."/>
            <person name="Ohkuma M."/>
            <person name="Hongoh Y."/>
        </authorList>
    </citation>
    <scope>NUCLEOTIDE SEQUENCE [LARGE SCALE GENOMIC DNA]</scope>
    <source>
        <strain evidence="12">ZnDsv-02</strain>
    </source>
</reference>
<feature type="active site" evidence="7">
    <location>
        <position position="118"/>
    </location>
</feature>
<evidence type="ECO:0000256" key="3">
    <source>
        <dbReference type="ARBA" id="ARBA00022801"/>
    </source>
</evidence>
<keyword evidence="4" id="KW-0133">Cell shape</keyword>
<accession>A0A6L2R5P7</accession>
<dbReference type="InterPro" id="IPR012338">
    <property type="entry name" value="Beta-lactam/transpept-like"/>
</dbReference>
<feature type="active site" description="Proton acceptor" evidence="7">
    <location>
        <position position="61"/>
    </location>
</feature>
<dbReference type="Pfam" id="PF00768">
    <property type="entry name" value="Peptidase_S11"/>
    <property type="match status" value="1"/>
</dbReference>
<dbReference type="PANTHER" id="PTHR21581:SF6">
    <property type="entry name" value="TRAFFICKING PROTEIN PARTICLE COMPLEX SUBUNIT 12"/>
    <property type="match status" value="1"/>
</dbReference>
<dbReference type="GO" id="GO:0008360">
    <property type="term" value="P:regulation of cell shape"/>
    <property type="evidence" value="ECO:0007669"/>
    <property type="project" value="UniProtKB-KW"/>
</dbReference>
<feature type="active site" description="Acyl-ester intermediate" evidence="7">
    <location>
        <position position="58"/>
    </location>
</feature>
<evidence type="ECO:0000313" key="12">
    <source>
        <dbReference type="EMBL" id="GFH62764.1"/>
    </source>
</evidence>
<evidence type="ECO:0000256" key="9">
    <source>
        <dbReference type="RuleBase" id="RU004016"/>
    </source>
</evidence>
<feature type="domain" description="Peptidase S11 D-alanyl-D-alanine carboxypeptidase A N-terminal" evidence="11">
    <location>
        <begin position="25"/>
        <end position="250"/>
    </location>
</feature>
<gene>
    <name evidence="12" type="primary">dacC</name>
    <name evidence="12" type="ORF">ZNDK_0535</name>
</gene>
<evidence type="ECO:0000256" key="2">
    <source>
        <dbReference type="ARBA" id="ARBA00022729"/>
    </source>
</evidence>
<keyword evidence="12" id="KW-0121">Carboxypeptidase</keyword>
<dbReference type="GO" id="GO:0009252">
    <property type="term" value="P:peptidoglycan biosynthetic process"/>
    <property type="evidence" value="ECO:0007669"/>
    <property type="project" value="UniProtKB-KW"/>
</dbReference>
<evidence type="ECO:0000256" key="1">
    <source>
        <dbReference type="ARBA" id="ARBA00007164"/>
    </source>
</evidence>
<comment type="caution">
    <text evidence="12">The sequence shown here is derived from an EMBL/GenBank/DDBJ whole genome shotgun (WGS) entry which is preliminary data.</text>
</comment>
<feature type="binding site" evidence="8">
    <location>
        <position position="220"/>
    </location>
    <ligand>
        <name>substrate</name>
    </ligand>
</feature>
<feature type="chain" id="PRO_5026758022" evidence="10">
    <location>
        <begin position="27"/>
        <end position="272"/>
    </location>
</feature>
<dbReference type="AlphaFoldDB" id="A0A6L2R5P7"/>
<dbReference type="GO" id="GO:0009002">
    <property type="term" value="F:serine-type D-Ala-D-Ala carboxypeptidase activity"/>
    <property type="evidence" value="ECO:0007669"/>
    <property type="project" value="InterPro"/>
</dbReference>
<dbReference type="InterPro" id="IPR018044">
    <property type="entry name" value="Peptidase_S11"/>
</dbReference>
<evidence type="ECO:0000256" key="4">
    <source>
        <dbReference type="ARBA" id="ARBA00022960"/>
    </source>
</evidence>
<dbReference type="Gene3D" id="3.40.710.10">
    <property type="entry name" value="DD-peptidase/beta-lactamase superfamily"/>
    <property type="match status" value="1"/>
</dbReference>
<feature type="signal peptide" evidence="10">
    <location>
        <begin position="1"/>
        <end position="26"/>
    </location>
</feature>
<keyword evidence="5" id="KW-0573">Peptidoglycan synthesis</keyword>
<dbReference type="Proteomes" id="UP000505077">
    <property type="component" value="Unassembled WGS sequence"/>
</dbReference>
<evidence type="ECO:0000256" key="5">
    <source>
        <dbReference type="ARBA" id="ARBA00022984"/>
    </source>
</evidence>
<dbReference type="EMBL" id="BLLL01000005">
    <property type="protein sequence ID" value="GFH62764.1"/>
    <property type="molecule type" value="Genomic_DNA"/>
</dbReference>
<evidence type="ECO:0000256" key="6">
    <source>
        <dbReference type="ARBA" id="ARBA00023316"/>
    </source>
</evidence>
<dbReference type="PANTHER" id="PTHR21581">
    <property type="entry name" value="D-ALANYL-D-ALANINE CARBOXYPEPTIDASE"/>
    <property type="match status" value="1"/>
</dbReference>
<name>A0A6L2R5P7_9BACT</name>
<dbReference type="GO" id="GO:0071555">
    <property type="term" value="P:cell wall organization"/>
    <property type="evidence" value="ECO:0007669"/>
    <property type="project" value="UniProtKB-KW"/>
</dbReference>
<organism evidence="12 13">
    <name type="scientific">Candidatus Desulfovibrio kirbyi</name>
    <dbReference type="NCBI Taxonomy" id="2696086"/>
    <lineage>
        <taxon>Bacteria</taxon>
        <taxon>Pseudomonadati</taxon>
        <taxon>Thermodesulfobacteriota</taxon>
        <taxon>Desulfovibrionia</taxon>
        <taxon>Desulfovibrionales</taxon>
        <taxon>Desulfovibrionaceae</taxon>
        <taxon>Desulfovibrio</taxon>
    </lineage>
</organism>
<dbReference type="InterPro" id="IPR001967">
    <property type="entry name" value="Peptidase_S11_N"/>
</dbReference>
<protein>
    <submittedName>
        <fullName evidence="12">D-Ala-D-Ala carboxypeptidase</fullName>
    </submittedName>
</protein>
<evidence type="ECO:0000313" key="13">
    <source>
        <dbReference type="Proteomes" id="UP000505077"/>
    </source>
</evidence>
<keyword evidence="3" id="KW-0378">Hydrolase</keyword>
<evidence type="ECO:0000256" key="8">
    <source>
        <dbReference type="PIRSR" id="PIRSR618044-2"/>
    </source>
</evidence>
<evidence type="ECO:0000256" key="10">
    <source>
        <dbReference type="SAM" id="SignalP"/>
    </source>
</evidence>
<keyword evidence="2 10" id="KW-0732">Signal</keyword>
<sequence length="272" mass="29247">MTLSKPIQIFLSLALCFAPLSVEATAFTASAHSYMLVNRDTGQTLYAHNADAPLPPASLTKIMTLFLAFDALKAGSVKLREKIKISRAAAATGGSSMRLLSGERVPFENLLAGMAVASGNDAAVAVAQRLAKGDARRFVTLMNRKAAALEMRHTLFKTPNGLPALGQQTTARDMATLAGAYLRTYPAAAQLHILHSIYHRGKTLQTTNTLLGMEGVDGLKTGWTQNSGYNIVVTAQRNGVRLLIVVMGAKSRSARDEVVRALLKNGFHTRKR</sequence>
<dbReference type="SUPFAM" id="SSF56601">
    <property type="entry name" value="beta-lactamase/transpeptidase-like"/>
    <property type="match status" value="1"/>
</dbReference>
<evidence type="ECO:0000256" key="7">
    <source>
        <dbReference type="PIRSR" id="PIRSR618044-1"/>
    </source>
</evidence>
<proteinExistence type="inferred from homology"/>
<keyword evidence="12" id="KW-0645">Protease</keyword>
<dbReference type="PRINTS" id="PR00725">
    <property type="entry name" value="DADACBPTASE1"/>
</dbReference>
<dbReference type="GO" id="GO:0006508">
    <property type="term" value="P:proteolysis"/>
    <property type="evidence" value="ECO:0007669"/>
    <property type="project" value="InterPro"/>
</dbReference>
<evidence type="ECO:0000259" key="11">
    <source>
        <dbReference type="Pfam" id="PF00768"/>
    </source>
</evidence>